<evidence type="ECO:0000313" key="14">
    <source>
        <dbReference type="Proteomes" id="UP000005096"/>
    </source>
</evidence>
<dbReference type="EC" id="3.5.1.2" evidence="10"/>
<comment type="subcellular location">
    <subcellularLocation>
        <location evidence="10">Cytoplasm</location>
    </subcellularLocation>
</comment>
<dbReference type="STRING" id="584708.Apau_1807"/>
<dbReference type="Gene3D" id="3.40.50.880">
    <property type="match status" value="1"/>
</dbReference>
<sequence length="209" mass="22764">MPTKGAVIVDYETGNLGSLRNMLKRLGVEAEISGDPSVLSRASAIFLPGVGAYDRGMGNLNRLGLAVLLNDLVLKRRVPVLGICLGMQLLCGGSEEGDLRGLGWIPGRCVRFREAPGKRVPLMGWRPVAPRKPDALLDGMDPKARFYFVHSYHMACEDPADVLATSDYGDPFVCAVSRGNIRGVQFHPEKSLRHGMRVLENFCRGCGLL</sequence>
<dbReference type="OrthoDB" id="9807137at2"/>
<comment type="subunit">
    <text evidence="2 10">Heterodimer of HisH and HisF.</text>
</comment>
<dbReference type="eggNOG" id="COG0118">
    <property type="taxonomic scope" value="Bacteria"/>
</dbReference>
<dbReference type="RefSeq" id="WP_006301452.1">
    <property type="nucleotide sequence ID" value="NZ_CM001022.1"/>
</dbReference>
<evidence type="ECO:0000256" key="7">
    <source>
        <dbReference type="ARBA" id="ARBA00023239"/>
    </source>
</evidence>
<evidence type="ECO:0000256" key="6">
    <source>
        <dbReference type="ARBA" id="ARBA00023102"/>
    </source>
</evidence>
<feature type="active site" description="Nucleophile" evidence="10 11">
    <location>
        <position position="84"/>
    </location>
</feature>
<evidence type="ECO:0000256" key="3">
    <source>
        <dbReference type="ARBA" id="ARBA00022605"/>
    </source>
</evidence>
<accession>E3CVW8</accession>
<keyword evidence="13" id="KW-0808">Transferase</keyword>
<dbReference type="PROSITE" id="PS51273">
    <property type="entry name" value="GATASE_TYPE_1"/>
    <property type="match status" value="1"/>
</dbReference>
<evidence type="ECO:0000256" key="8">
    <source>
        <dbReference type="ARBA" id="ARBA00047838"/>
    </source>
</evidence>
<feature type="active site" evidence="10 11">
    <location>
        <position position="189"/>
    </location>
</feature>
<dbReference type="HOGENOM" id="CLU_071837_2_0_0"/>
<dbReference type="CDD" id="cd01748">
    <property type="entry name" value="GATase1_IGP_Synthase"/>
    <property type="match status" value="1"/>
</dbReference>
<keyword evidence="5 10" id="KW-0315">Glutamine amidotransferase</keyword>
<comment type="catalytic activity">
    <reaction evidence="9 10">
        <text>L-glutamine + H2O = L-glutamate + NH4(+)</text>
        <dbReference type="Rhea" id="RHEA:15889"/>
        <dbReference type="ChEBI" id="CHEBI:15377"/>
        <dbReference type="ChEBI" id="CHEBI:28938"/>
        <dbReference type="ChEBI" id="CHEBI:29985"/>
        <dbReference type="ChEBI" id="CHEBI:58359"/>
        <dbReference type="EC" id="3.5.1.2"/>
    </reaction>
</comment>
<keyword evidence="7 10" id="KW-0456">Lyase</keyword>
<evidence type="ECO:0000313" key="13">
    <source>
        <dbReference type="EMBL" id="EFQ24223.1"/>
    </source>
</evidence>
<dbReference type="UniPathway" id="UPA00031">
    <property type="reaction ID" value="UER00010"/>
</dbReference>
<dbReference type="GO" id="GO:0004359">
    <property type="term" value="F:glutaminase activity"/>
    <property type="evidence" value="ECO:0007669"/>
    <property type="project" value="UniProtKB-EC"/>
</dbReference>
<evidence type="ECO:0000256" key="5">
    <source>
        <dbReference type="ARBA" id="ARBA00022962"/>
    </source>
</evidence>
<keyword evidence="3 10" id="KW-0028">Amino-acid biosynthesis</keyword>
<comment type="function">
    <text evidence="10">IGPS catalyzes the conversion of PRFAR and glutamine to IGP, AICAR and glutamate. The HisH subunit catalyzes the hydrolysis of glutamine to glutamate and ammonia as part of the synthesis of IGP and AICAR. The resulting ammonia molecule is channeled to the active site of HisF.</text>
</comment>
<feature type="domain" description="Glutamine amidotransferase" evidence="12">
    <location>
        <begin position="7"/>
        <end position="203"/>
    </location>
</feature>
<evidence type="ECO:0000256" key="2">
    <source>
        <dbReference type="ARBA" id="ARBA00011152"/>
    </source>
</evidence>
<proteinExistence type="inferred from homology"/>
<keyword evidence="14" id="KW-1185">Reference proteome</keyword>
<dbReference type="NCBIfam" id="TIGR01855">
    <property type="entry name" value="IMP_synth_hisH"/>
    <property type="match status" value="1"/>
</dbReference>
<dbReference type="SUPFAM" id="SSF52317">
    <property type="entry name" value="Class I glutamine amidotransferase-like"/>
    <property type="match status" value="1"/>
</dbReference>
<dbReference type="HAMAP" id="MF_00278">
    <property type="entry name" value="HisH"/>
    <property type="match status" value="1"/>
</dbReference>
<evidence type="ECO:0000256" key="10">
    <source>
        <dbReference type="HAMAP-Rule" id="MF_00278"/>
    </source>
</evidence>
<dbReference type="GO" id="GO:0000105">
    <property type="term" value="P:L-histidine biosynthetic process"/>
    <property type="evidence" value="ECO:0007669"/>
    <property type="project" value="UniProtKB-UniRule"/>
</dbReference>
<protein>
    <recommendedName>
        <fullName evidence="10">Imidazole glycerol phosphate synthase subunit HisH</fullName>
        <ecNumber evidence="10">4.3.2.10</ecNumber>
    </recommendedName>
    <alternativeName>
        <fullName evidence="10">IGP synthase glutaminase subunit</fullName>
        <ecNumber evidence="10">3.5.1.2</ecNumber>
    </alternativeName>
    <alternativeName>
        <fullName evidence="10">IGP synthase subunit HisH</fullName>
    </alternativeName>
    <alternativeName>
        <fullName evidence="10">ImGP synthase subunit HisH</fullName>
        <shortName evidence="10">IGPS subunit HisH</shortName>
    </alternativeName>
</protein>
<keyword evidence="13" id="KW-0328">Glycosyltransferase</keyword>
<evidence type="ECO:0000256" key="11">
    <source>
        <dbReference type="PIRSR" id="PIRSR000495-1"/>
    </source>
</evidence>
<dbReference type="GO" id="GO:0005737">
    <property type="term" value="C:cytoplasm"/>
    <property type="evidence" value="ECO:0007669"/>
    <property type="project" value="UniProtKB-SubCell"/>
</dbReference>
<dbReference type="EMBL" id="CM001022">
    <property type="protein sequence ID" value="EFQ24223.1"/>
    <property type="molecule type" value="Genomic_DNA"/>
</dbReference>
<dbReference type="PANTHER" id="PTHR42701">
    <property type="entry name" value="IMIDAZOLE GLYCEROL PHOSPHATE SYNTHASE SUBUNIT HISH"/>
    <property type="match status" value="1"/>
</dbReference>
<reference evidence="13 14" key="1">
    <citation type="journal article" date="2010" name="Stand. Genomic Sci.">
        <title>Non-contiguous finished genome sequence of Aminomonas paucivorans type strain (GLU-3).</title>
        <authorList>
            <person name="Pitluck S."/>
            <person name="Yasawong M."/>
            <person name="Held B."/>
            <person name="Lapidus A."/>
            <person name="Nolan M."/>
            <person name="Copeland A."/>
            <person name="Lucas S."/>
            <person name="Del Rio T.G."/>
            <person name="Tice H."/>
            <person name="Cheng J.F."/>
            <person name="Chertkov O."/>
            <person name="Goodwin L."/>
            <person name="Tapia R."/>
            <person name="Han C."/>
            <person name="Liolios K."/>
            <person name="Ivanova N."/>
            <person name="Mavromatis K."/>
            <person name="Ovchinnikova G."/>
            <person name="Pati A."/>
            <person name="Chen A."/>
            <person name="Palaniappan K."/>
            <person name="Land M."/>
            <person name="Hauser L."/>
            <person name="Chang Y.J."/>
            <person name="Jeffries C.D."/>
            <person name="Pukall R."/>
            <person name="Spring S."/>
            <person name="Rohde M."/>
            <person name="Sikorski J."/>
            <person name="Goker M."/>
            <person name="Woyke T."/>
            <person name="Bristow J."/>
            <person name="Eisen J.A."/>
            <person name="Markowitz V."/>
            <person name="Hugenholtz P."/>
            <person name="Kyrpides N.C."/>
            <person name="Klenk H.P."/>
        </authorList>
    </citation>
    <scope>NUCLEOTIDE SEQUENCE [LARGE SCALE GENOMIC DNA]</scope>
    <source>
        <strain evidence="13 14">DSM 12260</strain>
    </source>
</reference>
<gene>
    <name evidence="10" type="primary">hisH</name>
    <name evidence="13" type="ORF">Apau_1807</name>
</gene>
<dbReference type="InterPro" id="IPR029062">
    <property type="entry name" value="Class_I_gatase-like"/>
</dbReference>
<dbReference type="PaxDb" id="584708-Apau_1807"/>
<keyword evidence="10" id="KW-0963">Cytoplasm</keyword>
<evidence type="ECO:0000256" key="1">
    <source>
        <dbReference type="ARBA" id="ARBA00005091"/>
    </source>
</evidence>
<comment type="pathway">
    <text evidence="1 10">Amino-acid biosynthesis; L-histidine biosynthesis; L-histidine from 5-phospho-alpha-D-ribose 1-diphosphate: step 5/9.</text>
</comment>
<dbReference type="Proteomes" id="UP000005096">
    <property type="component" value="Chromosome"/>
</dbReference>
<dbReference type="Pfam" id="PF00117">
    <property type="entry name" value="GATase"/>
    <property type="match status" value="1"/>
</dbReference>
<dbReference type="PIRSF" id="PIRSF000495">
    <property type="entry name" value="Amidotransf_hisH"/>
    <property type="match status" value="1"/>
</dbReference>
<keyword evidence="4 10" id="KW-0378">Hydrolase</keyword>
<evidence type="ECO:0000259" key="12">
    <source>
        <dbReference type="Pfam" id="PF00117"/>
    </source>
</evidence>
<dbReference type="PANTHER" id="PTHR42701:SF1">
    <property type="entry name" value="IMIDAZOLE GLYCEROL PHOSPHATE SYNTHASE SUBUNIT HISH"/>
    <property type="match status" value="1"/>
</dbReference>
<feature type="active site" evidence="10 11">
    <location>
        <position position="187"/>
    </location>
</feature>
<name>E3CVW8_9BACT</name>
<organism evidence="13 14">
    <name type="scientific">Aminomonas paucivorans DSM 12260</name>
    <dbReference type="NCBI Taxonomy" id="584708"/>
    <lineage>
        <taxon>Bacteria</taxon>
        <taxon>Thermotogati</taxon>
        <taxon>Synergistota</taxon>
        <taxon>Synergistia</taxon>
        <taxon>Synergistales</taxon>
        <taxon>Synergistaceae</taxon>
        <taxon>Aminomonas</taxon>
    </lineage>
</organism>
<comment type="catalytic activity">
    <reaction evidence="8 10">
        <text>5-[(5-phospho-1-deoxy-D-ribulos-1-ylimino)methylamino]-1-(5-phospho-beta-D-ribosyl)imidazole-4-carboxamide + L-glutamine = D-erythro-1-(imidazol-4-yl)glycerol 3-phosphate + 5-amino-1-(5-phospho-beta-D-ribosyl)imidazole-4-carboxamide + L-glutamate + H(+)</text>
        <dbReference type="Rhea" id="RHEA:24793"/>
        <dbReference type="ChEBI" id="CHEBI:15378"/>
        <dbReference type="ChEBI" id="CHEBI:29985"/>
        <dbReference type="ChEBI" id="CHEBI:58278"/>
        <dbReference type="ChEBI" id="CHEBI:58359"/>
        <dbReference type="ChEBI" id="CHEBI:58475"/>
        <dbReference type="ChEBI" id="CHEBI:58525"/>
        <dbReference type="EC" id="4.3.2.10"/>
    </reaction>
</comment>
<evidence type="ECO:0000256" key="9">
    <source>
        <dbReference type="ARBA" id="ARBA00049534"/>
    </source>
</evidence>
<dbReference type="GO" id="GO:0016829">
    <property type="term" value="F:lyase activity"/>
    <property type="evidence" value="ECO:0007669"/>
    <property type="project" value="UniProtKB-KW"/>
</dbReference>
<keyword evidence="6 10" id="KW-0368">Histidine biosynthesis</keyword>
<dbReference type="InterPro" id="IPR010139">
    <property type="entry name" value="Imidazole-glycPsynth_HisH"/>
</dbReference>
<dbReference type="InterPro" id="IPR017926">
    <property type="entry name" value="GATASE"/>
</dbReference>
<dbReference type="AlphaFoldDB" id="E3CVW8"/>
<dbReference type="GO" id="GO:0000107">
    <property type="term" value="F:imidazoleglycerol-phosphate synthase activity"/>
    <property type="evidence" value="ECO:0007669"/>
    <property type="project" value="UniProtKB-UniRule"/>
</dbReference>
<evidence type="ECO:0000256" key="4">
    <source>
        <dbReference type="ARBA" id="ARBA00022801"/>
    </source>
</evidence>
<dbReference type="EC" id="4.3.2.10" evidence="10"/>